<dbReference type="RefSeq" id="WP_167488913.1">
    <property type="nucleotide sequence ID" value="NZ_CP046173.1"/>
</dbReference>
<dbReference type="InterPro" id="IPR029058">
    <property type="entry name" value="AB_hydrolase_fold"/>
</dbReference>
<dbReference type="EMBL" id="CP046173">
    <property type="protein sequence ID" value="QIS21625.1"/>
    <property type="molecule type" value="Genomic_DNA"/>
</dbReference>
<dbReference type="SUPFAM" id="SSF53474">
    <property type="entry name" value="alpha/beta-Hydrolases"/>
    <property type="match status" value="1"/>
</dbReference>
<dbReference type="AlphaFoldDB" id="A0A6G9Z7N7"/>
<evidence type="ECO:0000313" key="3">
    <source>
        <dbReference type="Proteomes" id="UP000500953"/>
    </source>
</evidence>
<dbReference type="GO" id="GO:0006629">
    <property type="term" value="P:lipid metabolic process"/>
    <property type="evidence" value="ECO:0007669"/>
    <property type="project" value="InterPro"/>
</dbReference>
<gene>
    <name evidence="2" type="ORF">F6W96_28095</name>
</gene>
<dbReference type="Proteomes" id="UP000500953">
    <property type="component" value="Chromosome"/>
</dbReference>
<evidence type="ECO:0000313" key="2">
    <source>
        <dbReference type="EMBL" id="QIS21625.1"/>
    </source>
</evidence>
<organism evidence="2 3">
    <name type="scientific">Nocardia terpenica</name>
    <dbReference type="NCBI Taxonomy" id="455432"/>
    <lineage>
        <taxon>Bacteria</taxon>
        <taxon>Bacillati</taxon>
        <taxon>Actinomycetota</taxon>
        <taxon>Actinomycetes</taxon>
        <taxon>Mycobacteriales</taxon>
        <taxon>Nocardiaceae</taxon>
        <taxon>Nocardia</taxon>
    </lineage>
</organism>
<dbReference type="InterPro" id="IPR002921">
    <property type="entry name" value="Fungal_lipase-type"/>
</dbReference>
<proteinExistence type="predicted"/>
<reference evidence="2 3" key="1">
    <citation type="journal article" date="2019" name="ACS Chem. Biol.">
        <title>Identification and Mobilization of a Cryptic Antibiotic Biosynthesis Gene Locus from a Human-Pathogenic Nocardia Isolate.</title>
        <authorList>
            <person name="Herisse M."/>
            <person name="Ishida K."/>
            <person name="Porter J.L."/>
            <person name="Howden B."/>
            <person name="Hertweck C."/>
            <person name="Stinear T.P."/>
            <person name="Pidot S.J."/>
        </authorList>
    </citation>
    <scope>NUCLEOTIDE SEQUENCE [LARGE SCALE GENOMIC DNA]</scope>
    <source>
        <strain evidence="2 3">AUSMDU00012715</strain>
    </source>
</reference>
<dbReference type="Gene3D" id="3.40.50.1820">
    <property type="entry name" value="alpha/beta hydrolase"/>
    <property type="match status" value="1"/>
</dbReference>
<evidence type="ECO:0000259" key="1">
    <source>
        <dbReference type="Pfam" id="PF01764"/>
    </source>
</evidence>
<accession>A0A6G9Z7N7</accession>
<dbReference type="Pfam" id="PF01764">
    <property type="entry name" value="Lipase_3"/>
    <property type="match status" value="1"/>
</dbReference>
<sequence>MTTTSSRPDPNPLRDMVIGAREGERERPPDPVMTASVLLAEAAVEARRASATISAGLFSLCTPASVANPVAAGKAALGTLRALTVGKLGYAPCGGLAGEALRAAGVLGRRRPLSVRLALESFRTRLQAAIVENPNLDTADMHKLISSIGSVNPIVPALALRSMVARLGITRTLTMLAPVSIELLGMGGLLDFNPWNDDVAWVVLLGGTPHTDPVVGLPVGLLSLLNRGRGRAYRVEPDPILRIAIQRNQANDIVCYVNNIAAMGNHGLVLLRRIRCRDNVVRHVLMLPGTSFARLSNATPQDVVSCFDSLVHTDTTYTRSVGKLLADAAVPEGSEMMLVGHSLGGITAINLAADPVVAALYRLTHVVTVGSPIDNKRTADPATKVVTLVNEHDVIPCLDGRGPACPVSLPESWSEFSWRDETYDFPLSHAPQTYSATLLGKVPEIREQTNALITLYDGEVLADWLYAVRDN</sequence>
<feature type="domain" description="Fungal lipase-type" evidence="1">
    <location>
        <begin position="320"/>
        <end position="398"/>
    </location>
</feature>
<protein>
    <recommendedName>
        <fullName evidence="1">Fungal lipase-type domain-containing protein</fullName>
    </recommendedName>
</protein>
<name>A0A6G9Z7N7_9NOCA</name>